<organism evidence="2 4">
    <name type="scientific">Intestinimonas massiliensis</name>
    <name type="common">ex Afouda et al. 2020</name>
    <dbReference type="NCBI Taxonomy" id="1673721"/>
    <lineage>
        <taxon>Bacteria</taxon>
        <taxon>Bacillati</taxon>
        <taxon>Bacillota</taxon>
        <taxon>Clostridia</taxon>
        <taxon>Eubacteriales</taxon>
        <taxon>Intestinimonas</taxon>
    </lineage>
</organism>
<dbReference type="Proteomes" id="UP001204562">
    <property type="component" value="Unassembled WGS sequence"/>
</dbReference>
<dbReference type="EMBL" id="JANFYS010000001">
    <property type="protein sequence ID" value="MCQ4768987.1"/>
    <property type="molecule type" value="Genomic_DNA"/>
</dbReference>
<evidence type="ECO:0000313" key="2">
    <source>
        <dbReference type="EMBL" id="MCQ4768987.1"/>
    </source>
</evidence>
<name>A0AAW5JID0_9FIRM</name>
<comment type="caution">
    <text evidence="2">The sequence shown here is derived from an EMBL/GenBank/DDBJ whole genome shotgun (WGS) entry which is preliminary data.</text>
</comment>
<dbReference type="EMBL" id="JANFYS010000001">
    <property type="protein sequence ID" value="MCQ4769040.1"/>
    <property type="molecule type" value="Genomic_DNA"/>
</dbReference>
<accession>A0AAW5JID0</accession>
<reference evidence="2" key="1">
    <citation type="submission" date="2022-06" db="EMBL/GenBank/DDBJ databases">
        <title>Isolation of gut microbiota from human fecal samples.</title>
        <authorList>
            <person name="Pamer E.G."/>
            <person name="Barat B."/>
            <person name="Waligurski E."/>
            <person name="Medina S."/>
            <person name="Paddock L."/>
            <person name="Mostad J."/>
        </authorList>
    </citation>
    <scope>NUCLEOTIDE SEQUENCE</scope>
    <source>
        <strain evidence="2">DFI.9.91</strain>
    </source>
</reference>
<protein>
    <submittedName>
        <fullName evidence="2">Uncharacterized protein</fullName>
    </submittedName>
</protein>
<evidence type="ECO:0000256" key="1">
    <source>
        <dbReference type="SAM" id="Coils"/>
    </source>
</evidence>
<sequence length="90" mass="9935">MQIYSKTVPQLDAEHLSESLRRLETFLNYFQETTDHQLALLRRKAEAAEARAETLSGTAESLAGQFAALRAEVNTLKTQVQALQAQGGTT</sequence>
<proteinExistence type="predicted"/>
<keyword evidence="1" id="KW-0175">Coiled coil</keyword>
<evidence type="ECO:0000313" key="3">
    <source>
        <dbReference type="EMBL" id="MCQ4769040.1"/>
    </source>
</evidence>
<gene>
    <name evidence="2" type="ORF">NE579_00710</name>
    <name evidence="3" type="ORF">NE579_00985</name>
</gene>
<dbReference type="AlphaFoldDB" id="A0AAW5JID0"/>
<feature type="coiled-coil region" evidence="1">
    <location>
        <begin position="38"/>
        <end position="86"/>
    </location>
</feature>
<evidence type="ECO:0000313" key="4">
    <source>
        <dbReference type="Proteomes" id="UP001204562"/>
    </source>
</evidence>
<dbReference type="RefSeq" id="WP_256302901.1">
    <property type="nucleotide sequence ID" value="NZ_JANFYS010000001.1"/>
</dbReference>